<sequence>MAYTLEDFLQETQTLMLEHMSAEERLKGLDPEERLKGLDPEERLKGLDPAFIEAWLNKQRREH</sequence>
<organism evidence="1 2">
    <name type="scientific">Halochromatium glycolicum</name>
    <dbReference type="NCBI Taxonomy" id="85075"/>
    <lineage>
        <taxon>Bacteria</taxon>
        <taxon>Pseudomonadati</taxon>
        <taxon>Pseudomonadota</taxon>
        <taxon>Gammaproteobacteria</taxon>
        <taxon>Chromatiales</taxon>
        <taxon>Chromatiaceae</taxon>
        <taxon>Halochromatium</taxon>
    </lineage>
</organism>
<proteinExistence type="predicted"/>
<reference evidence="1" key="2">
    <citation type="journal article" date="2020" name="Microorganisms">
        <title>Osmotic Adaptation and Compatible Solute Biosynthesis of Phototrophic Bacteria as Revealed from Genome Analyses.</title>
        <authorList>
            <person name="Imhoff J.F."/>
            <person name="Rahn T."/>
            <person name="Kunzel S."/>
            <person name="Keller A."/>
            <person name="Neulinger S.C."/>
        </authorList>
    </citation>
    <scope>NUCLEOTIDE SEQUENCE</scope>
    <source>
        <strain evidence="1">DSM 11080</strain>
    </source>
</reference>
<keyword evidence="2" id="KW-1185">Reference proteome</keyword>
<accession>A0AAJ0X8Q8</accession>
<comment type="caution">
    <text evidence="1">The sequence shown here is derived from an EMBL/GenBank/DDBJ whole genome shotgun (WGS) entry which is preliminary data.</text>
</comment>
<gene>
    <name evidence="1" type="ORF">CKO40_02155</name>
</gene>
<evidence type="ECO:0000313" key="1">
    <source>
        <dbReference type="EMBL" id="MBK1703383.1"/>
    </source>
</evidence>
<evidence type="ECO:0000313" key="2">
    <source>
        <dbReference type="Proteomes" id="UP001296776"/>
    </source>
</evidence>
<protein>
    <submittedName>
        <fullName evidence="1">Uncharacterized protein</fullName>
    </submittedName>
</protein>
<name>A0AAJ0X8Q8_9GAMM</name>
<dbReference type="AlphaFoldDB" id="A0AAJ0X8Q8"/>
<reference evidence="1" key="1">
    <citation type="submission" date="2017-08" db="EMBL/GenBank/DDBJ databases">
        <authorList>
            <person name="Imhoff J.F."/>
            <person name="Rahn T."/>
            <person name="Kuenzel S."/>
            <person name="Neulinger S.C."/>
        </authorList>
    </citation>
    <scope>NUCLEOTIDE SEQUENCE</scope>
    <source>
        <strain evidence="1">DSM 11080</strain>
    </source>
</reference>
<dbReference type="Proteomes" id="UP001296776">
    <property type="component" value="Unassembled WGS sequence"/>
</dbReference>
<dbReference type="EMBL" id="NRSJ01000002">
    <property type="protein sequence ID" value="MBK1703383.1"/>
    <property type="molecule type" value="Genomic_DNA"/>
</dbReference>